<dbReference type="SUPFAM" id="SSF51621">
    <property type="entry name" value="Phosphoenolpyruvate/pyruvate domain"/>
    <property type="match status" value="1"/>
</dbReference>
<dbReference type="Gene3D" id="3.20.20.60">
    <property type="entry name" value="Phosphoenolpyruvate-binding domains"/>
    <property type="match status" value="1"/>
</dbReference>
<evidence type="ECO:0000256" key="3">
    <source>
        <dbReference type="SAM" id="MobiDB-lite"/>
    </source>
</evidence>
<keyword evidence="2" id="KW-0456">Lyase</keyword>
<dbReference type="InterPro" id="IPR005000">
    <property type="entry name" value="Aldolase/citrate-lyase_domain"/>
</dbReference>
<dbReference type="GO" id="GO:0005737">
    <property type="term" value="C:cytoplasm"/>
    <property type="evidence" value="ECO:0007669"/>
    <property type="project" value="TreeGrafter"/>
</dbReference>
<accession>A0A8H7DC11</accession>
<sequence>MMPQSHLKCWVCISGPSVPPHTMSSDAPNSKFTVDPSTQASWGAPTRQQPSNMRGLIQSGKVLLGQVLSYPSRQVAKTLAVTGADWIWIDAEHVAWSQKLLVEAIQIITHESGGKMIPIVRVPSKTAFDHMAWALDAGAGGVIVPHIETVEEVAAVAGACRFPPAGHRSFPPFTFLPGVTDITPKGESVYSLANKHVAIIPQVESRVGIKNIDSIMQMEEVDAVMIGAGDLRLEMGLSVGFVGEEPEFAAAMNRVTAMSKKYKKSLVGVAISAPMVEERLKQGFTVLVTTVDFYTLGFATITELGTARATVEEYLSKANSESVM</sequence>
<comment type="caution">
    <text evidence="5">The sequence shown here is derived from an EMBL/GenBank/DDBJ whole genome shotgun (WGS) entry which is preliminary data.</text>
</comment>
<dbReference type="InterPro" id="IPR015813">
    <property type="entry name" value="Pyrv/PenolPyrv_kinase-like_dom"/>
</dbReference>
<feature type="domain" description="HpcH/HpaI aldolase/citrate lyase" evidence="4">
    <location>
        <begin position="73"/>
        <end position="292"/>
    </location>
</feature>
<evidence type="ECO:0000256" key="2">
    <source>
        <dbReference type="ARBA" id="ARBA00023239"/>
    </source>
</evidence>
<dbReference type="OrthoDB" id="1621678at2759"/>
<dbReference type="AlphaFoldDB" id="A0A8H7DC11"/>
<keyword evidence="6" id="KW-1185">Reference proteome</keyword>
<dbReference type="Pfam" id="PF03328">
    <property type="entry name" value="HpcH_HpaI"/>
    <property type="match status" value="1"/>
</dbReference>
<organism evidence="5 6">
    <name type="scientific">Mycena venus</name>
    <dbReference type="NCBI Taxonomy" id="2733690"/>
    <lineage>
        <taxon>Eukaryota</taxon>
        <taxon>Fungi</taxon>
        <taxon>Dikarya</taxon>
        <taxon>Basidiomycota</taxon>
        <taxon>Agaricomycotina</taxon>
        <taxon>Agaricomycetes</taxon>
        <taxon>Agaricomycetidae</taxon>
        <taxon>Agaricales</taxon>
        <taxon>Marasmiineae</taxon>
        <taxon>Mycenaceae</taxon>
        <taxon>Mycena</taxon>
    </lineage>
</organism>
<dbReference type="GO" id="GO:0046872">
    <property type="term" value="F:metal ion binding"/>
    <property type="evidence" value="ECO:0007669"/>
    <property type="project" value="UniProtKB-KW"/>
</dbReference>
<keyword evidence="1" id="KW-0479">Metal-binding</keyword>
<dbReference type="InterPro" id="IPR050251">
    <property type="entry name" value="HpcH-HpaI_aldolase"/>
</dbReference>
<dbReference type="EMBL" id="JACAZI010000002">
    <property type="protein sequence ID" value="KAF7368875.1"/>
    <property type="molecule type" value="Genomic_DNA"/>
</dbReference>
<gene>
    <name evidence="5" type="ORF">MVEN_00213300</name>
</gene>
<dbReference type="InterPro" id="IPR040442">
    <property type="entry name" value="Pyrv_kinase-like_dom_sf"/>
</dbReference>
<evidence type="ECO:0000259" key="4">
    <source>
        <dbReference type="Pfam" id="PF03328"/>
    </source>
</evidence>
<dbReference type="Proteomes" id="UP000620124">
    <property type="component" value="Unassembled WGS sequence"/>
</dbReference>
<name>A0A8H7DC11_9AGAR</name>
<dbReference type="PANTHER" id="PTHR30502:SF8">
    <property type="entry name" value="SYNTHASE, PUTATIVE-RELATED"/>
    <property type="match status" value="1"/>
</dbReference>
<dbReference type="GO" id="GO:0016832">
    <property type="term" value="F:aldehyde-lyase activity"/>
    <property type="evidence" value="ECO:0007669"/>
    <property type="project" value="TreeGrafter"/>
</dbReference>
<evidence type="ECO:0000256" key="1">
    <source>
        <dbReference type="ARBA" id="ARBA00022723"/>
    </source>
</evidence>
<proteinExistence type="predicted"/>
<dbReference type="PANTHER" id="PTHR30502">
    <property type="entry name" value="2-KETO-3-DEOXY-L-RHAMNONATE ALDOLASE"/>
    <property type="match status" value="1"/>
</dbReference>
<protein>
    <submittedName>
        <fullName evidence="5">2,4-dihydroxyhept-2-ene-1,7-dioic acid aldolase</fullName>
    </submittedName>
</protein>
<evidence type="ECO:0000313" key="6">
    <source>
        <dbReference type="Proteomes" id="UP000620124"/>
    </source>
</evidence>
<reference evidence="5" key="1">
    <citation type="submission" date="2020-05" db="EMBL/GenBank/DDBJ databases">
        <title>Mycena genomes resolve the evolution of fungal bioluminescence.</title>
        <authorList>
            <person name="Tsai I.J."/>
        </authorList>
    </citation>
    <scope>NUCLEOTIDE SEQUENCE</scope>
    <source>
        <strain evidence="5">CCC161011</strain>
    </source>
</reference>
<feature type="compositionally biased region" description="Polar residues" evidence="3">
    <location>
        <begin position="22"/>
        <end position="51"/>
    </location>
</feature>
<feature type="region of interest" description="Disordered" evidence="3">
    <location>
        <begin position="21"/>
        <end position="51"/>
    </location>
</feature>
<evidence type="ECO:0000313" key="5">
    <source>
        <dbReference type="EMBL" id="KAF7368875.1"/>
    </source>
</evidence>